<dbReference type="Gene3D" id="1.10.3720.10">
    <property type="entry name" value="MetI-like"/>
    <property type="match status" value="1"/>
</dbReference>
<name>A0ABP4AGG4_9ACTN</name>
<dbReference type="PANTHER" id="PTHR42929">
    <property type="entry name" value="INNER MEMBRANE ABC TRANSPORTER PERMEASE PROTEIN YDCU-RELATED-RELATED"/>
    <property type="match status" value="1"/>
</dbReference>
<feature type="transmembrane region" description="Helical" evidence="8">
    <location>
        <begin position="92"/>
        <end position="118"/>
    </location>
</feature>
<comment type="subcellular location">
    <subcellularLocation>
        <location evidence="1 8">Cell membrane</location>
        <topology evidence="1 8">Multi-pass membrane protein</topology>
    </subcellularLocation>
</comment>
<dbReference type="SUPFAM" id="SSF161098">
    <property type="entry name" value="MetI-like"/>
    <property type="match status" value="1"/>
</dbReference>
<evidence type="ECO:0000256" key="5">
    <source>
        <dbReference type="ARBA" id="ARBA00022692"/>
    </source>
</evidence>
<sequence>MWHTRTTRLLLAPGLAVLALAFLYPVAAALLAPSPDADGGLAGRLGALAADDHIWRATARTVRIAALTTGLCLLLGLPLGRLIARSPARRQALLLALALFPLLLSTVVRTYAWLVILGRTGLMSTVLTGLGLSDRPTQLLYTETAVVIGLTQLFTPLVVVTSYGAFSQVHPDLEAAARGLGASAGAAFRRIVLPLALPGILVGATLVFAGAVTAFTTPLLLGGARTPTLATLLYTYAGVSVDWRSAGAVALVMTGVVLAAAALAARASAKAVPS</sequence>
<evidence type="ECO:0000256" key="6">
    <source>
        <dbReference type="ARBA" id="ARBA00022989"/>
    </source>
</evidence>
<accession>A0ABP4AGG4</accession>
<keyword evidence="7 8" id="KW-0472">Membrane</keyword>
<feature type="domain" description="ABC transmembrane type-1" evidence="9">
    <location>
        <begin position="58"/>
        <end position="264"/>
    </location>
</feature>
<evidence type="ECO:0000256" key="8">
    <source>
        <dbReference type="RuleBase" id="RU363032"/>
    </source>
</evidence>
<keyword evidence="5 8" id="KW-0812">Transmembrane</keyword>
<dbReference type="InterPro" id="IPR000515">
    <property type="entry name" value="MetI-like"/>
</dbReference>
<feature type="transmembrane region" description="Helical" evidence="8">
    <location>
        <begin position="195"/>
        <end position="223"/>
    </location>
</feature>
<feature type="transmembrane region" description="Helical" evidence="8">
    <location>
        <begin position="243"/>
        <end position="265"/>
    </location>
</feature>
<evidence type="ECO:0000256" key="2">
    <source>
        <dbReference type="ARBA" id="ARBA00007069"/>
    </source>
</evidence>
<dbReference type="PANTHER" id="PTHR42929:SF5">
    <property type="entry name" value="ABC TRANSPORTER PERMEASE PROTEIN"/>
    <property type="match status" value="1"/>
</dbReference>
<dbReference type="EMBL" id="BAAAHQ010000023">
    <property type="protein sequence ID" value="GAA0936131.1"/>
    <property type="molecule type" value="Genomic_DNA"/>
</dbReference>
<evidence type="ECO:0000313" key="10">
    <source>
        <dbReference type="EMBL" id="GAA0936131.1"/>
    </source>
</evidence>
<keyword evidence="4" id="KW-1003">Cell membrane</keyword>
<dbReference type="Proteomes" id="UP001501578">
    <property type="component" value="Unassembled WGS sequence"/>
</dbReference>
<proteinExistence type="inferred from homology"/>
<evidence type="ECO:0000256" key="4">
    <source>
        <dbReference type="ARBA" id="ARBA00022475"/>
    </source>
</evidence>
<dbReference type="CDD" id="cd06261">
    <property type="entry name" value="TM_PBP2"/>
    <property type="match status" value="1"/>
</dbReference>
<keyword evidence="11" id="KW-1185">Reference proteome</keyword>
<dbReference type="InterPro" id="IPR035906">
    <property type="entry name" value="MetI-like_sf"/>
</dbReference>
<protein>
    <recommendedName>
        <fullName evidence="9">ABC transmembrane type-1 domain-containing protein</fullName>
    </recommendedName>
</protein>
<evidence type="ECO:0000313" key="11">
    <source>
        <dbReference type="Proteomes" id="UP001501578"/>
    </source>
</evidence>
<comment type="caution">
    <text evidence="10">The sequence shown here is derived from an EMBL/GenBank/DDBJ whole genome shotgun (WGS) entry which is preliminary data.</text>
</comment>
<evidence type="ECO:0000256" key="1">
    <source>
        <dbReference type="ARBA" id="ARBA00004651"/>
    </source>
</evidence>
<keyword evidence="3 8" id="KW-0813">Transport</keyword>
<organism evidence="10 11">
    <name type="scientific">Nonomuraea longicatena</name>
    <dbReference type="NCBI Taxonomy" id="83682"/>
    <lineage>
        <taxon>Bacteria</taxon>
        <taxon>Bacillati</taxon>
        <taxon>Actinomycetota</taxon>
        <taxon>Actinomycetes</taxon>
        <taxon>Streptosporangiales</taxon>
        <taxon>Streptosporangiaceae</taxon>
        <taxon>Nonomuraea</taxon>
    </lineage>
</organism>
<comment type="similarity">
    <text evidence="2">Belongs to the binding-protein-dependent transport system permease family. CysTW subfamily.</text>
</comment>
<feature type="transmembrane region" description="Helical" evidence="8">
    <location>
        <begin position="62"/>
        <end position="80"/>
    </location>
</feature>
<evidence type="ECO:0000256" key="3">
    <source>
        <dbReference type="ARBA" id="ARBA00022448"/>
    </source>
</evidence>
<gene>
    <name evidence="10" type="ORF">GCM10009560_44620</name>
</gene>
<dbReference type="RefSeq" id="WP_343951876.1">
    <property type="nucleotide sequence ID" value="NZ_BAAAHQ010000023.1"/>
</dbReference>
<evidence type="ECO:0000256" key="7">
    <source>
        <dbReference type="ARBA" id="ARBA00023136"/>
    </source>
</evidence>
<keyword evidence="6 8" id="KW-1133">Transmembrane helix</keyword>
<evidence type="ECO:0000259" key="9">
    <source>
        <dbReference type="PROSITE" id="PS50928"/>
    </source>
</evidence>
<reference evidence="11" key="1">
    <citation type="journal article" date="2019" name="Int. J. Syst. Evol. Microbiol.">
        <title>The Global Catalogue of Microorganisms (GCM) 10K type strain sequencing project: providing services to taxonomists for standard genome sequencing and annotation.</title>
        <authorList>
            <consortium name="The Broad Institute Genomics Platform"/>
            <consortium name="The Broad Institute Genome Sequencing Center for Infectious Disease"/>
            <person name="Wu L."/>
            <person name="Ma J."/>
        </authorList>
    </citation>
    <scope>NUCLEOTIDE SEQUENCE [LARGE SCALE GENOMIC DNA]</scope>
    <source>
        <strain evidence="11">JCM 11136</strain>
    </source>
</reference>
<feature type="transmembrane region" description="Helical" evidence="8">
    <location>
        <begin position="138"/>
        <end position="160"/>
    </location>
</feature>
<dbReference type="PROSITE" id="PS50928">
    <property type="entry name" value="ABC_TM1"/>
    <property type="match status" value="1"/>
</dbReference>
<dbReference type="Pfam" id="PF00528">
    <property type="entry name" value="BPD_transp_1"/>
    <property type="match status" value="1"/>
</dbReference>